<sequence>MAVLLLFTLGAESVYAIQNDGNNIVEVSVEHNDDAEQGKTIINILKDQHDAIPHSTFKIEWNNSLHKTLHCNNDFQLEAAEVQPVGFLTQNSILKLSAEKVCVMTYYAAPNAP</sequence>
<keyword evidence="2" id="KW-1185">Reference proteome</keyword>
<organism evidence="1 2">
    <name type="scientific">Flammeovirga pacifica</name>
    <dbReference type="NCBI Taxonomy" id="915059"/>
    <lineage>
        <taxon>Bacteria</taxon>
        <taxon>Pseudomonadati</taxon>
        <taxon>Bacteroidota</taxon>
        <taxon>Cytophagia</taxon>
        <taxon>Cytophagales</taxon>
        <taxon>Flammeovirgaceae</taxon>
        <taxon>Flammeovirga</taxon>
    </lineage>
</organism>
<gene>
    <name evidence="1" type="ORF">NH26_18560</name>
</gene>
<dbReference type="STRING" id="915059.NH26_18560"/>
<evidence type="ECO:0000313" key="2">
    <source>
        <dbReference type="Proteomes" id="UP000179797"/>
    </source>
</evidence>
<dbReference type="EMBL" id="JRYR02000001">
    <property type="protein sequence ID" value="OHX68207.1"/>
    <property type="molecule type" value="Genomic_DNA"/>
</dbReference>
<accession>A0A1S1Z4Q5</accession>
<comment type="caution">
    <text evidence="1">The sequence shown here is derived from an EMBL/GenBank/DDBJ whole genome shotgun (WGS) entry which is preliminary data.</text>
</comment>
<dbReference type="AlphaFoldDB" id="A0A1S1Z4Q5"/>
<reference evidence="1 2" key="1">
    <citation type="journal article" date="2012" name="Int. J. Syst. Evol. Microbiol.">
        <title>Flammeovirga pacifica sp. nov., isolated from deep-sea sediment.</title>
        <authorList>
            <person name="Xu H."/>
            <person name="Fu Y."/>
            <person name="Yang N."/>
            <person name="Ding Z."/>
            <person name="Lai Q."/>
            <person name="Zeng R."/>
        </authorList>
    </citation>
    <scope>NUCLEOTIDE SEQUENCE [LARGE SCALE GENOMIC DNA]</scope>
    <source>
        <strain evidence="2">DSM 24597 / LMG 26175 / WPAGA1</strain>
    </source>
</reference>
<dbReference type="Proteomes" id="UP000179797">
    <property type="component" value="Unassembled WGS sequence"/>
</dbReference>
<protein>
    <submittedName>
        <fullName evidence="1">Uncharacterized protein</fullName>
    </submittedName>
</protein>
<name>A0A1S1Z4Q5_FLAPC</name>
<evidence type="ECO:0000313" key="1">
    <source>
        <dbReference type="EMBL" id="OHX68207.1"/>
    </source>
</evidence>
<proteinExistence type="predicted"/>